<dbReference type="PANTHER" id="PTHR24353">
    <property type="entry name" value="CYCLIC NUCLEOTIDE-DEPENDENT PROTEIN KINASE"/>
    <property type="match status" value="1"/>
</dbReference>
<protein>
    <recommendedName>
        <fullName evidence="7">Protein kinase domain-containing protein</fullName>
    </recommendedName>
</protein>
<evidence type="ECO:0000256" key="5">
    <source>
        <dbReference type="ARBA" id="ARBA00022840"/>
    </source>
</evidence>
<keyword evidence="1" id="KW-0723">Serine/threonine-protein kinase</keyword>
<evidence type="ECO:0000256" key="2">
    <source>
        <dbReference type="ARBA" id="ARBA00022679"/>
    </source>
</evidence>
<feature type="region of interest" description="Disordered" evidence="6">
    <location>
        <begin position="287"/>
        <end position="416"/>
    </location>
</feature>
<dbReference type="InterPro" id="IPR000719">
    <property type="entry name" value="Prot_kinase_dom"/>
</dbReference>
<dbReference type="PROSITE" id="PS00108">
    <property type="entry name" value="PROTEIN_KINASE_ST"/>
    <property type="match status" value="1"/>
</dbReference>
<proteinExistence type="predicted"/>
<organism evidence="8">
    <name type="scientific">Pseudo-nitzschia delicatissima</name>
    <dbReference type="NCBI Taxonomy" id="44447"/>
    <lineage>
        <taxon>Eukaryota</taxon>
        <taxon>Sar</taxon>
        <taxon>Stramenopiles</taxon>
        <taxon>Ochrophyta</taxon>
        <taxon>Bacillariophyta</taxon>
        <taxon>Bacillariophyceae</taxon>
        <taxon>Bacillariophycidae</taxon>
        <taxon>Bacillariales</taxon>
        <taxon>Bacillariaceae</taxon>
        <taxon>Pseudo-nitzschia</taxon>
    </lineage>
</organism>
<dbReference type="PROSITE" id="PS50011">
    <property type="entry name" value="PROTEIN_KINASE_DOM"/>
    <property type="match status" value="1"/>
</dbReference>
<sequence>MKELNHPQIVDLVTTYQDETSIHMLMRLIPYGELWDRMHIEDDEGNWTSGVPEDHAKFYTVSIADTLSFIHSRGIVYRDLKPENVLIDVDGYPVIVDFGCSKFCPDKTYTFVGTPNYVAPEMITNAGHNRGVDIWALGVVVYEMVTGENPFFFEGVDQISLYHSICHEDFFPIPEDQSRESVDFIDRLLKKDPLERLGMLRAGMKDILDHQWLEGIPLSQIRNKSYSAPWKPTELVHDGFENFYLEESMKSYSSIVSTEATEAQELSHSSRQDLIQDSITSFPRVTLTEGRGDIQKHSNSSSISKPEDIQFSADSETALEIEDPSGPPKPKKKGKKLKTKSRKGKEKEPKPKESPKSKEASFLDKFYTDPSDFQSESIKRTHVIRNPNLRKTLSQKRERASRKDFLKSSFDNFGID</sequence>
<feature type="domain" description="Protein kinase" evidence="7">
    <location>
        <begin position="1"/>
        <end position="213"/>
    </location>
</feature>
<accession>A0A7S0Y8D0</accession>
<dbReference type="AlphaFoldDB" id="A0A7S0Y8D0"/>
<dbReference type="InterPro" id="IPR008271">
    <property type="entry name" value="Ser/Thr_kinase_AS"/>
</dbReference>
<keyword evidence="4" id="KW-0418">Kinase</keyword>
<feature type="compositionally biased region" description="Basic and acidic residues" evidence="6">
    <location>
        <begin position="345"/>
        <end position="362"/>
    </location>
</feature>
<dbReference type="GO" id="GO:0005952">
    <property type="term" value="C:cAMP-dependent protein kinase complex"/>
    <property type="evidence" value="ECO:0007669"/>
    <property type="project" value="TreeGrafter"/>
</dbReference>
<reference evidence="8" key="1">
    <citation type="submission" date="2021-01" db="EMBL/GenBank/DDBJ databases">
        <authorList>
            <person name="Corre E."/>
            <person name="Pelletier E."/>
            <person name="Niang G."/>
            <person name="Scheremetjew M."/>
            <person name="Finn R."/>
            <person name="Kale V."/>
            <person name="Holt S."/>
            <person name="Cochrane G."/>
            <person name="Meng A."/>
            <person name="Brown T."/>
            <person name="Cohen L."/>
        </authorList>
    </citation>
    <scope>NUCLEOTIDE SEQUENCE</scope>
    <source>
        <strain evidence="8">UNC1205</strain>
    </source>
</reference>
<dbReference type="GO" id="GO:0005524">
    <property type="term" value="F:ATP binding"/>
    <property type="evidence" value="ECO:0007669"/>
    <property type="project" value="UniProtKB-KW"/>
</dbReference>
<evidence type="ECO:0000256" key="1">
    <source>
        <dbReference type="ARBA" id="ARBA00022527"/>
    </source>
</evidence>
<dbReference type="GO" id="GO:0004691">
    <property type="term" value="F:cAMP-dependent protein kinase activity"/>
    <property type="evidence" value="ECO:0007669"/>
    <property type="project" value="TreeGrafter"/>
</dbReference>
<dbReference type="Gene3D" id="1.10.510.10">
    <property type="entry name" value="Transferase(Phosphotransferase) domain 1"/>
    <property type="match status" value="1"/>
</dbReference>
<dbReference type="Pfam" id="PF00069">
    <property type="entry name" value="Pkinase"/>
    <property type="match status" value="1"/>
</dbReference>
<evidence type="ECO:0000256" key="6">
    <source>
        <dbReference type="SAM" id="MobiDB-lite"/>
    </source>
</evidence>
<keyword evidence="5" id="KW-0067">ATP-binding</keyword>
<feature type="compositionally biased region" description="Basic and acidic residues" evidence="6">
    <location>
        <begin position="395"/>
        <end position="406"/>
    </location>
</feature>
<feature type="compositionally biased region" description="Basic residues" evidence="6">
    <location>
        <begin position="329"/>
        <end position="344"/>
    </location>
</feature>
<evidence type="ECO:0000256" key="3">
    <source>
        <dbReference type="ARBA" id="ARBA00022741"/>
    </source>
</evidence>
<dbReference type="EMBL" id="HBFL01003425">
    <property type="protein sequence ID" value="CAD8762386.1"/>
    <property type="molecule type" value="Transcribed_RNA"/>
</dbReference>
<evidence type="ECO:0000313" key="8">
    <source>
        <dbReference type="EMBL" id="CAD8762386.1"/>
    </source>
</evidence>
<dbReference type="PANTHER" id="PTHR24353:SF143">
    <property type="entry name" value="PROTEIN KINASE DOMAIN-CONTAINING PROTEIN"/>
    <property type="match status" value="1"/>
</dbReference>
<dbReference type="SMART" id="SM00220">
    <property type="entry name" value="S_TKc"/>
    <property type="match status" value="1"/>
</dbReference>
<dbReference type="SUPFAM" id="SSF56112">
    <property type="entry name" value="Protein kinase-like (PK-like)"/>
    <property type="match status" value="1"/>
</dbReference>
<keyword evidence="2" id="KW-0808">Transferase</keyword>
<dbReference type="InterPro" id="IPR011009">
    <property type="entry name" value="Kinase-like_dom_sf"/>
</dbReference>
<gene>
    <name evidence="8" type="ORF">PDEL1432_LOCUS2426</name>
</gene>
<keyword evidence="3" id="KW-0547">Nucleotide-binding</keyword>
<evidence type="ECO:0000256" key="4">
    <source>
        <dbReference type="ARBA" id="ARBA00022777"/>
    </source>
</evidence>
<evidence type="ECO:0000259" key="7">
    <source>
        <dbReference type="PROSITE" id="PS50011"/>
    </source>
</evidence>
<dbReference type="Gene3D" id="3.30.200.20">
    <property type="entry name" value="Phosphorylase Kinase, domain 1"/>
    <property type="match status" value="1"/>
</dbReference>
<name>A0A7S0Y8D0_9STRA</name>